<dbReference type="Gene3D" id="3.40.50.300">
    <property type="entry name" value="P-loop containing nucleotide triphosphate hydrolases"/>
    <property type="match status" value="3"/>
</dbReference>
<evidence type="ECO:0000256" key="8">
    <source>
        <dbReference type="ARBA" id="ARBA00022771"/>
    </source>
</evidence>
<evidence type="ECO:0000256" key="1">
    <source>
        <dbReference type="ARBA" id="ARBA00004496"/>
    </source>
</evidence>
<sequence>MARLLPLALELLLTIRPLREYNFLTMEDKIILRGVRVHNLKNIDLELPVGKLIIITGVSGSGKSSLAFDTLYAEGQRRYLESLSSYARQFLERMDKPEADLIEGIPPAIAIQQKASAKNPRSTVATVTEIYDFLRVLYARIGTIHCLKCGQPVRKDTIDRMVETLSTLPAGTRLAITFAWPEGKKLAELKKEGFLRFYQKGKVIPVEEAEKRRKPEKELEVLVDYFQLDPQDRERLVDSLETGLKKGEGRARVHSETGQIFSFSEYLECKTCNLTYEEPYPNLLSFNSPQGACPACHGFGDLAVLDEDKIVPDKNKSIEEGAVEPWTKPASRGLQRELIREARQRGIPTDVPFHKLKPEQRKFVLEGGDGYYGVKGFFEWLESKKYKVQVRVLLSRYRKYAPCPACDRTRLNEKARAIKIAGKSIGDFNAMTVREACDFLENLQLSPYEQKIGERLIQEIKGRLRFLLEVGLDYLTLDRMTFTLSGGEAQRINLAAALSASLVGTLFVLDEPSIGLHPRDNRRLVRILRRLQDIGNTVLVVEHDPEIIREADFLVDLGPGAGEYGGQVLYAGEMKKFLEEGQTLTARYLRQEISIQQPERRRRPREFLEIHGARKHNLKNLDLKIPLGVFVCLTGVSGSGKSTLLDEVIYKGLTGQSSNGFDRIRGAEKISKVVRVDQSPLSTSPRSIPATYTKALDGIRELFAETREARAQGYTAGHFSFNTARGQCPDCQGAGFQEVEMQFLSDVILTCETCGGRRYTPDILEIRYRGKNIHEVLQMSVNEALEFFRDHRNIVHRLQPLAEVGLGYLRLGQPTTTLSGGELQRIKLAFHLVHEKNKKILYLFDEPTIGLHLDDVKVLLACFQKLVEQGHSLVVIEHNLEFIKCADYIIDLGPEGGECGGCVVARGTPEEVAATAGSLTGTYLRNVLK</sequence>
<evidence type="ECO:0000259" key="17">
    <source>
        <dbReference type="PROSITE" id="PS50893"/>
    </source>
</evidence>
<keyword evidence="11" id="KW-0267">Excision nuclease</keyword>
<keyword evidence="2" id="KW-0963">Cytoplasm</keyword>
<dbReference type="InterPro" id="IPR004602">
    <property type="entry name" value="UvrA"/>
</dbReference>
<dbReference type="InterPro" id="IPR003959">
    <property type="entry name" value="ATPase_AAA_core"/>
</dbReference>
<dbReference type="GO" id="GO:0005737">
    <property type="term" value="C:cytoplasm"/>
    <property type="evidence" value="ECO:0007669"/>
    <property type="project" value="UniProtKB-SubCell"/>
</dbReference>
<evidence type="ECO:0000256" key="10">
    <source>
        <dbReference type="ARBA" id="ARBA00022840"/>
    </source>
</evidence>
<dbReference type="AlphaFoldDB" id="A0A3E2BNJ9"/>
<evidence type="ECO:0000256" key="4">
    <source>
        <dbReference type="ARBA" id="ARBA00022737"/>
    </source>
</evidence>
<keyword evidence="3" id="KW-0479">Metal-binding</keyword>
<keyword evidence="4" id="KW-0677">Repeat</keyword>
<dbReference type="GO" id="GO:0003677">
    <property type="term" value="F:DNA binding"/>
    <property type="evidence" value="ECO:0007669"/>
    <property type="project" value="UniProtKB-KW"/>
</dbReference>
<dbReference type="EMBL" id="QUAH01000004">
    <property type="protein sequence ID" value="RFT16333.1"/>
    <property type="molecule type" value="Genomic_DNA"/>
</dbReference>
<protein>
    <recommendedName>
        <fullName evidence="15">UvrABC system protein A</fullName>
    </recommendedName>
    <alternativeName>
        <fullName evidence="16">Excinuclease ABC subunit A</fullName>
    </alternativeName>
</protein>
<dbReference type="GO" id="GO:0016887">
    <property type="term" value="F:ATP hydrolysis activity"/>
    <property type="evidence" value="ECO:0007669"/>
    <property type="project" value="InterPro"/>
</dbReference>
<evidence type="ECO:0000256" key="12">
    <source>
        <dbReference type="ARBA" id="ARBA00023125"/>
    </source>
</evidence>
<keyword evidence="7" id="KW-0228">DNA excision</keyword>
<dbReference type="InterPro" id="IPR003439">
    <property type="entry name" value="ABC_transporter-like_ATP-bd"/>
</dbReference>
<dbReference type="PROSITE" id="PS50893">
    <property type="entry name" value="ABC_TRANSPORTER_2"/>
    <property type="match status" value="2"/>
</dbReference>
<keyword evidence="12" id="KW-0238">DNA-binding</keyword>
<dbReference type="Gene3D" id="1.20.1580.10">
    <property type="entry name" value="ABC transporter ATPase like domain"/>
    <property type="match status" value="4"/>
</dbReference>
<dbReference type="Pfam" id="PF13304">
    <property type="entry name" value="AAA_21"/>
    <property type="match status" value="1"/>
</dbReference>
<evidence type="ECO:0000313" key="18">
    <source>
        <dbReference type="EMBL" id="RFT16333.1"/>
    </source>
</evidence>
<proteinExistence type="inferred from homology"/>
<keyword evidence="5" id="KW-0547">Nucleotide-binding</keyword>
<organism evidence="18 19">
    <name type="scientific">Candidatus Saccharicenans subterraneus</name>
    <dbReference type="NCBI Taxonomy" id="2508984"/>
    <lineage>
        <taxon>Bacteria</taxon>
        <taxon>Candidatus Aminicenantota</taxon>
        <taxon>Candidatus Aminicenantia</taxon>
        <taxon>Candidatus Aminicenantales</taxon>
        <taxon>Candidatus Saccharicenantaceae</taxon>
        <taxon>Candidatus Saccharicenans</taxon>
    </lineage>
</organism>
<evidence type="ECO:0000256" key="16">
    <source>
        <dbReference type="ARBA" id="ARBA00042156"/>
    </source>
</evidence>
<evidence type="ECO:0000256" key="3">
    <source>
        <dbReference type="ARBA" id="ARBA00022723"/>
    </source>
</evidence>
<evidence type="ECO:0000256" key="6">
    <source>
        <dbReference type="ARBA" id="ARBA00022763"/>
    </source>
</evidence>
<evidence type="ECO:0000256" key="13">
    <source>
        <dbReference type="ARBA" id="ARBA00023204"/>
    </source>
</evidence>
<feature type="domain" description="ABC transporter" evidence="17">
    <location>
        <begin position="334"/>
        <end position="584"/>
    </location>
</feature>
<dbReference type="GO" id="GO:0008270">
    <property type="term" value="F:zinc ion binding"/>
    <property type="evidence" value="ECO:0007669"/>
    <property type="project" value="UniProtKB-KW"/>
</dbReference>
<dbReference type="Gene3D" id="1.10.8.280">
    <property type="entry name" value="ABC transporter ATPase domain-like"/>
    <property type="match status" value="1"/>
</dbReference>
<dbReference type="Proteomes" id="UP000257323">
    <property type="component" value="Unassembled WGS sequence"/>
</dbReference>
<dbReference type="GO" id="GO:0009380">
    <property type="term" value="C:excinuclease repair complex"/>
    <property type="evidence" value="ECO:0007669"/>
    <property type="project" value="InterPro"/>
</dbReference>
<evidence type="ECO:0000256" key="11">
    <source>
        <dbReference type="ARBA" id="ARBA00022881"/>
    </source>
</evidence>
<evidence type="ECO:0000256" key="5">
    <source>
        <dbReference type="ARBA" id="ARBA00022741"/>
    </source>
</evidence>
<reference evidence="18 19" key="1">
    <citation type="submission" date="2018-08" db="EMBL/GenBank/DDBJ databases">
        <title>Genome analysis of the thermophilic bacterium of the candidate phylum Aminicenantes from deep subsurface aquifer revealed its physiology and ecological role.</title>
        <authorList>
            <person name="Kadnikov V.V."/>
            <person name="Mardanov A.V."/>
            <person name="Beletsky A.V."/>
            <person name="Karnachuk O.V."/>
            <person name="Ravin N.V."/>
        </authorList>
    </citation>
    <scope>NUCLEOTIDE SEQUENCE [LARGE SCALE GENOMIC DNA]</scope>
    <source>
        <strain evidence="18">BY38</strain>
    </source>
</reference>
<dbReference type="PROSITE" id="PS00211">
    <property type="entry name" value="ABC_TRANSPORTER_1"/>
    <property type="match status" value="1"/>
</dbReference>
<evidence type="ECO:0000256" key="9">
    <source>
        <dbReference type="ARBA" id="ARBA00022833"/>
    </source>
</evidence>
<keyword evidence="10" id="KW-0067">ATP-binding</keyword>
<dbReference type="SUPFAM" id="SSF52540">
    <property type="entry name" value="P-loop containing nucleoside triphosphate hydrolases"/>
    <property type="match status" value="2"/>
</dbReference>
<comment type="subcellular location">
    <subcellularLocation>
        <location evidence="1">Cytoplasm</location>
    </subcellularLocation>
</comment>
<gene>
    <name evidence="18" type="ORF">OP8BY_1937</name>
</gene>
<dbReference type="GO" id="GO:0004518">
    <property type="term" value="F:nuclease activity"/>
    <property type="evidence" value="ECO:0007669"/>
    <property type="project" value="UniProtKB-KW"/>
</dbReference>
<keyword evidence="9" id="KW-0862">Zinc</keyword>
<dbReference type="GO" id="GO:0005524">
    <property type="term" value="F:ATP binding"/>
    <property type="evidence" value="ECO:0007669"/>
    <property type="project" value="UniProtKB-KW"/>
</dbReference>
<comment type="caution">
    <text evidence="18">The sequence shown here is derived from an EMBL/GenBank/DDBJ whole genome shotgun (WGS) entry which is preliminary data.</text>
</comment>
<dbReference type="Gene3D" id="3.30.190.20">
    <property type="match status" value="1"/>
</dbReference>
<dbReference type="NCBIfam" id="TIGR00630">
    <property type="entry name" value="uvra"/>
    <property type="match status" value="1"/>
</dbReference>
<dbReference type="Pfam" id="PF17755">
    <property type="entry name" value="UvrA_DNA-bind"/>
    <property type="match status" value="1"/>
</dbReference>
<evidence type="ECO:0000313" key="19">
    <source>
        <dbReference type="Proteomes" id="UP000257323"/>
    </source>
</evidence>
<comment type="similarity">
    <text evidence="14">Belongs to the ABC transporter superfamily. UvrA family.</text>
</comment>
<dbReference type="Pfam" id="PF17760">
    <property type="entry name" value="UvrA_inter"/>
    <property type="match status" value="1"/>
</dbReference>
<keyword evidence="6" id="KW-0227">DNA damage</keyword>
<keyword evidence="8" id="KW-0863">Zinc-finger</keyword>
<dbReference type="InterPro" id="IPR041102">
    <property type="entry name" value="UvrA_inter"/>
</dbReference>
<evidence type="ECO:0000256" key="7">
    <source>
        <dbReference type="ARBA" id="ARBA00022769"/>
    </source>
</evidence>
<evidence type="ECO:0000256" key="2">
    <source>
        <dbReference type="ARBA" id="ARBA00022490"/>
    </source>
</evidence>
<name>A0A3E2BNJ9_9BACT</name>
<keyword evidence="13" id="KW-0234">DNA repair</keyword>
<dbReference type="InterPro" id="IPR041552">
    <property type="entry name" value="UvrA_DNA-bd"/>
</dbReference>
<evidence type="ECO:0000256" key="14">
    <source>
        <dbReference type="ARBA" id="ARBA00038000"/>
    </source>
</evidence>
<dbReference type="InterPro" id="IPR027417">
    <property type="entry name" value="P-loop_NTPase"/>
</dbReference>
<dbReference type="InterPro" id="IPR017871">
    <property type="entry name" value="ABC_transporter-like_CS"/>
</dbReference>
<evidence type="ECO:0000256" key="15">
    <source>
        <dbReference type="ARBA" id="ARBA00039316"/>
    </source>
</evidence>
<dbReference type="GO" id="GO:0006289">
    <property type="term" value="P:nucleotide-excision repair"/>
    <property type="evidence" value="ECO:0007669"/>
    <property type="project" value="InterPro"/>
</dbReference>
<dbReference type="PANTHER" id="PTHR43152">
    <property type="entry name" value="UVRABC SYSTEM PROTEIN A"/>
    <property type="match status" value="1"/>
</dbReference>
<feature type="domain" description="ABC transporter" evidence="17">
    <location>
        <begin position="602"/>
        <end position="925"/>
    </location>
</feature>
<accession>A0A3E2BNJ9</accession>
<dbReference type="PANTHER" id="PTHR43152:SF3">
    <property type="entry name" value="UVRABC SYSTEM PROTEIN A"/>
    <property type="match status" value="1"/>
</dbReference>